<dbReference type="EMBL" id="UINC01124671">
    <property type="protein sequence ID" value="SVD01988.1"/>
    <property type="molecule type" value="Genomic_DNA"/>
</dbReference>
<feature type="non-terminal residue" evidence="1">
    <location>
        <position position="70"/>
    </location>
</feature>
<accession>A0A382RYH0</accession>
<protein>
    <submittedName>
        <fullName evidence="1">Uncharacterized protein</fullName>
    </submittedName>
</protein>
<organism evidence="1">
    <name type="scientific">marine metagenome</name>
    <dbReference type="NCBI Taxonomy" id="408172"/>
    <lineage>
        <taxon>unclassified sequences</taxon>
        <taxon>metagenomes</taxon>
        <taxon>ecological metagenomes</taxon>
    </lineage>
</organism>
<name>A0A382RYH0_9ZZZZ</name>
<sequence>MSKEEEMKNILNDLDASFSQIRKDIVIEYQQKFNSFQSLLEEFDTCNPTKEQWDEFDEIVEKYFADEYGN</sequence>
<evidence type="ECO:0000313" key="1">
    <source>
        <dbReference type="EMBL" id="SVD01988.1"/>
    </source>
</evidence>
<reference evidence="1" key="1">
    <citation type="submission" date="2018-05" db="EMBL/GenBank/DDBJ databases">
        <authorList>
            <person name="Lanie J.A."/>
            <person name="Ng W.-L."/>
            <person name="Kazmierczak K.M."/>
            <person name="Andrzejewski T.M."/>
            <person name="Davidsen T.M."/>
            <person name="Wayne K.J."/>
            <person name="Tettelin H."/>
            <person name="Glass J.I."/>
            <person name="Rusch D."/>
            <person name="Podicherti R."/>
            <person name="Tsui H.-C.T."/>
            <person name="Winkler M.E."/>
        </authorList>
    </citation>
    <scope>NUCLEOTIDE SEQUENCE</scope>
</reference>
<dbReference type="AlphaFoldDB" id="A0A382RYH0"/>
<gene>
    <name evidence="1" type="ORF">METZ01_LOCUS354842</name>
</gene>
<proteinExistence type="predicted"/>